<dbReference type="CDD" id="cd13969">
    <property type="entry name" value="ADCK1-like"/>
    <property type="match status" value="1"/>
</dbReference>
<name>A0ABP0U5R3_9BRYO</name>
<keyword evidence="5" id="KW-1185">Reference proteome</keyword>
<feature type="signal peptide" evidence="2">
    <location>
        <begin position="1"/>
        <end position="19"/>
    </location>
</feature>
<dbReference type="InterPro" id="IPR011009">
    <property type="entry name" value="Kinase-like_dom_sf"/>
</dbReference>
<organism evidence="4 5">
    <name type="scientific">Sphagnum troendelagicum</name>
    <dbReference type="NCBI Taxonomy" id="128251"/>
    <lineage>
        <taxon>Eukaryota</taxon>
        <taxon>Viridiplantae</taxon>
        <taxon>Streptophyta</taxon>
        <taxon>Embryophyta</taxon>
        <taxon>Bryophyta</taxon>
        <taxon>Sphagnophytina</taxon>
        <taxon>Sphagnopsida</taxon>
        <taxon>Sphagnales</taxon>
        <taxon>Sphagnaceae</taxon>
        <taxon>Sphagnum</taxon>
    </lineage>
</organism>
<dbReference type="PANTHER" id="PTHR43173">
    <property type="entry name" value="ABC1 FAMILY PROTEIN"/>
    <property type="match status" value="1"/>
</dbReference>
<dbReference type="Gene3D" id="1.10.510.10">
    <property type="entry name" value="Transferase(Phosphotransferase) domain 1"/>
    <property type="match status" value="1"/>
</dbReference>
<evidence type="ECO:0000313" key="4">
    <source>
        <dbReference type="EMBL" id="CAK9213561.1"/>
    </source>
</evidence>
<evidence type="ECO:0000256" key="2">
    <source>
        <dbReference type="SAM" id="SignalP"/>
    </source>
</evidence>
<sequence>MAMLKRCGIIVAAVSAVYASGVVASSPSLSYSVSWNSSPFPSGASVRLLSSDRLMTETWAAGQGLLRSTRAVYTFAVNTIDYKVSLMGYDPNSEEYYNTRDQVHMRTAKRILKLCETNRGFYIKAGQFIASMQHVPKEFVQTLSVLQDKASFWPFKLMEQVFQEEFGKSAEEIYGIFDETPIAAASLAQVHHAFLKDGQEVAVKVQYPGLQRQFETDIATMAFLSKAIAWLFPDYQFEWMVPEFEKNLLRELDFLQEANNAERTAKSFAHKEGILVPRVVKDLTTNRILTMEFMEGCKIDDVQALEKAGIDPEQVAQELVEIFAEMVFCHGYVHGDPHPGNILVHKHPGRKSPNFDIVLLDHGLYRDFDESFRLSYCRLWRAIVLLDSDELQEAGRQLGAGEFTRYLPIIFTGRGMGSKSELGQAMSAEEQKVLKEEVRRFTMADISNWMEGLPREFLTILRTDGLVRSISNKLGASRRSRLIAYVKYAVAGLAIGIRGEPSLQAQGWLVYTRAQLDYIYLRLRLEVFDLVYKASLLYGALLYHWNSLSTQIQQVVKIEVLIQVPLLTV</sequence>
<keyword evidence="2" id="KW-0732">Signal</keyword>
<evidence type="ECO:0000256" key="1">
    <source>
        <dbReference type="ARBA" id="ARBA00009670"/>
    </source>
</evidence>
<proteinExistence type="inferred from homology"/>
<feature type="domain" description="Protein kinase" evidence="3">
    <location>
        <begin position="176"/>
        <end position="450"/>
    </location>
</feature>
<dbReference type="Pfam" id="PF03109">
    <property type="entry name" value="ABC1"/>
    <property type="match status" value="1"/>
</dbReference>
<reference evidence="4" key="1">
    <citation type="submission" date="2024-02" db="EMBL/GenBank/DDBJ databases">
        <authorList>
            <consortium name="ELIXIR-Norway"/>
            <consortium name="Elixir Norway"/>
        </authorList>
    </citation>
    <scope>NUCLEOTIDE SEQUENCE</scope>
</reference>
<protein>
    <recommendedName>
        <fullName evidence="3">Protein kinase domain-containing protein</fullName>
    </recommendedName>
</protein>
<feature type="chain" id="PRO_5047004197" description="Protein kinase domain-containing protein" evidence="2">
    <location>
        <begin position="20"/>
        <end position="569"/>
    </location>
</feature>
<dbReference type="InterPro" id="IPR045307">
    <property type="entry name" value="ADCK1_dom"/>
</dbReference>
<dbReference type="EMBL" id="OZ019911">
    <property type="protein sequence ID" value="CAK9213561.1"/>
    <property type="molecule type" value="Genomic_DNA"/>
</dbReference>
<dbReference type="Proteomes" id="UP001497512">
    <property type="component" value="Chromosome 19"/>
</dbReference>
<dbReference type="SMART" id="SM00220">
    <property type="entry name" value="S_TKc"/>
    <property type="match status" value="1"/>
</dbReference>
<evidence type="ECO:0000259" key="3">
    <source>
        <dbReference type="SMART" id="SM00220"/>
    </source>
</evidence>
<dbReference type="PANTHER" id="PTHR43173:SF28">
    <property type="entry name" value="AARF DOMAIN CONTAINING KINASE 5"/>
    <property type="match status" value="1"/>
</dbReference>
<gene>
    <name evidence="4" type="ORF">CSSPTR1EN2_LOCUS11798</name>
</gene>
<dbReference type="InterPro" id="IPR051130">
    <property type="entry name" value="Mito_struct-func_regulator"/>
</dbReference>
<dbReference type="InterPro" id="IPR000719">
    <property type="entry name" value="Prot_kinase_dom"/>
</dbReference>
<evidence type="ECO:0000313" key="5">
    <source>
        <dbReference type="Proteomes" id="UP001497512"/>
    </source>
</evidence>
<accession>A0ABP0U5R3</accession>
<dbReference type="SUPFAM" id="SSF56112">
    <property type="entry name" value="Protein kinase-like (PK-like)"/>
    <property type="match status" value="1"/>
</dbReference>
<dbReference type="InterPro" id="IPR004147">
    <property type="entry name" value="ABC1_dom"/>
</dbReference>
<comment type="similarity">
    <text evidence="1">Belongs to the protein kinase superfamily. ADCK protein kinase family.</text>
</comment>